<proteinExistence type="predicted"/>
<feature type="transmembrane region" description="Helical" evidence="2">
    <location>
        <begin position="233"/>
        <end position="259"/>
    </location>
</feature>
<comment type="caution">
    <text evidence="4">The sequence shown here is derived from an EMBL/GenBank/DDBJ whole genome shotgun (WGS) entry which is preliminary data.</text>
</comment>
<keyword evidence="2" id="KW-0472">Membrane</keyword>
<dbReference type="EMBL" id="BAAFSV010000001">
    <property type="protein sequence ID" value="GAB1311245.1"/>
    <property type="molecule type" value="Genomic_DNA"/>
</dbReference>
<dbReference type="GeneID" id="98172200"/>
<evidence type="ECO:0000256" key="2">
    <source>
        <dbReference type="SAM" id="Phobius"/>
    </source>
</evidence>
<evidence type="ECO:0008006" key="6">
    <source>
        <dbReference type="Google" id="ProtNLM"/>
    </source>
</evidence>
<sequence length="424" mass="44361">MRIPAGRCWLVAAALVLGTTNGQNHVTFTNLHGPNGLAIFELNATPRVFEWITLGITVDEIRLMQDIEGGVSELVANGWGSSKDSMNPPEPLPSGTPSEDLQENMKRQQGAGVLVVSSNESGGNVTITQDLVRGRAERPLFFEARWAGGESYSRVFAFADPNRIAEFARSNDATYRNDSSHRPENIHQANPTVGQPGGTGTGTGIGTGTSTSTAIVGSPSEAAGRSASGGLPLGAVIGIAVGCGIVGLAVVFALVWFLVRRHQKQKTLLPVGSYASGNRADDLIAEKEASADADASPHSPYSDDGGAAAGAPHPEGPAATVVAGALHRQHPQDQPRSFTPYSDRPSGVGVGAGAGTPSTRAASVTQTDEARISIPSPTPGRATPRALTTPYAHLVEEGMTEEEIRRLEDEERQLDAAIEQAGRR</sequence>
<feature type="chain" id="PRO_5046927237" description="Mid2 domain-containing protein" evidence="3">
    <location>
        <begin position="23"/>
        <end position="424"/>
    </location>
</feature>
<keyword evidence="3" id="KW-0732">Signal</keyword>
<keyword evidence="2" id="KW-1133">Transmembrane helix</keyword>
<feature type="compositionally biased region" description="Polar residues" evidence="1">
    <location>
        <begin position="356"/>
        <end position="367"/>
    </location>
</feature>
<feature type="signal peptide" evidence="3">
    <location>
        <begin position="1"/>
        <end position="22"/>
    </location>
</feature>
<evidence type="ECO:0000313" key="4">
    <source>
        <dbReference type="EMBL" id="GAB1311245.1"/>
    </source>
</evidence>
<evidence type="ECO:0000256" key="3">
    <source>
        <dbReference type="SAM" id="SignalP"/>
    </source>
</evidence>
<feature type="region of interest" description="Disordered" evidence="1">
    <location>
        <begin position="174"/>
        <end position="223"/>
    </location>
</feature>
<feature type="compositionally biased region" description="Low complexity" evidence="1">
    <location>
        <begin position="292"/>
        <end position="319"/>
    </location>
</feature>
<protein>
    <recommendedName>
        <fullName evidence="6">Mid2 domain-containing protein</fullName>
    </recommendedName>
</protein>
<dbReference type="RefSeq" id="XP_070912978.1">
    <property type="nucleotide sequence ID" value="XM_071056877.1"/>
</dbReference>
<gene>
    <name evidence="4" type="ORF">MFIFM68171_01455</name>
</gene>
<keyword evidence="2" id="KW-0812">Transmembrane</keyword>
<keyword evidence="5" id="KW-1185">Reference proteome</keyword>
<feature type="compositionally biased region" description="Gly residues" evidence="1">
    <location>
        <begin position="195"/>
        <end position="207"/>
    </location>
</feature>
<organism evidence="4 5">
    <name type="scientific">Madurella fahalii</name>
    <dbReference type="NCBI Taxonomy" id="1157608"/>
    <lineage>
        <taxon>Eukaryota</taxon>
        <taxon>Fungi</taxon>
        <taxon>Dikarya</taxon>
        <taxon>Ascomycota</taxon>
        <taxon>Pezizomycotina</taxon>
        <taxon>Sordariomycetes</taxon>
        <taxon>Sordariomycetidae</taxon>
        <taxon>Sordariales</taxon>
        <taxon>Sordariales incertae sedis</taxon>
        <taxon>Madurella</taxon>
    </lineage>
</organism>
<feature type="region of interest" description="Disordered" evidence="1">
    <location>
        <begin position="78"/>
        <end position="106"/>
    </location>
</feature>
<feature type="region of interest" description="Disordered" evidence="1">
    <location>
        <begin position="289"/>
        <end position="386"/>
    </location>
</feature>
<name>A0ABQ0G0F4_9PEZI</name>
<accession>A0ABQ0G0F4</accession>
<reference evidence="4 5" key="1">
    <citation type="submission" date="2024-09" db="EMBL/GenBank/DDBJ databases">
        <title>Itraconazole resistance in Madurella fahalii resulting from another homologue of gene encoding cytochrome P450 14-alpha sterol demethylase (CYP51).</title>
        <authorList>
            <person name="Yoshioka I."/>
            <person name="Fahal A.H."/>
            <person name="Kaneko S."/>
            <person name="Yaguchi T."/>
        </authorList>
    </citation>
    <scope>NUCLEOTIDE SEQUENCE [LARGE SCALE GENOMIC DNA]</scope>
    <source>
        <strain evidence="4 5">IFM 68171</strain>
    </source>
</reference>
<evidence type="ECO:0000313" key="5">
    <source>
        <dbReference type="Proteomes" id="UP001628179"/>
    </source>
</evidence>
<evidence type="ECO:0000256" key="1">
    <source>
        <dbReference type="SAM" id="MobiDB-lite"/>
    </source>
</evidence>
<dbReference type="Proteomes" id="UP001628179">
    <property type="component" value="Unassembled WGS sequence"/>
</dbReference>